<dbReference type="eggNOG" id="ENOG502SVD4">
    <property type="taxonomic scope" value="Eukaryota"/>
</dbReference>
<reference evidence="3" key="1">
    <citation type="journal article" date="2006" name="PLoS Biol.">
        <title>Macronuclear genome sequence of the ciliate Tetrahymena thermophila, a model eukaryote.</title>
        <authorList>
            <person name="Eisen J.A."/>
            <person name="Coyne R.S."/>
            <person name="Wu M."/>
            <person name="Wu D."/>
            <person name="Thiagarajan M."/>
            <person name="Wortman J.R."/>
            <person name="Badger J.H."/>
            <person name="Ren Q."/>
            <person name="Amedeo P."/>
            <person name="Jones K.M."/>
            <person name="Tallon L.J."/>
            <person name="Delcher A.L."/>
            <person name="Salzberg S.L."/>
            <person name="Silva J.C."/>
            <person name="Haas B.J."/>
            <person name="Majoros W.H."/>
            <person name="Farzad M."/>
            <person name="Carlton J.M."/>
            <person name="Smith R.K. Jr."/>
            <person name="Garg J."/>
            <person name="Pearlman R.E."/>
            <person name="Karrer K.M."/>
            <person name="Sun L."/>
            <person name="Manning G."/>
            <person name="Elde N.C."/>
            <person name="Turkewitz A.P."/>
            <person name="Asai D.J."/>
            <person name="Wilkes D.E."/>
            <person name="Wang Y."/>
            <person name="Cai H."/>
            <person name="Collins K."/>
            <person name="Stewart B.A."/>
            <person name="Lee S.R."/>
            <person name="Wilamowska K."/>
            <person name="Weinberg Z."/>
            <person name="Ruzzo W.L."/>
            <person name="Wloga D."/>
            <person name="Gaertig J."/>
            <person name="Frankel J."/>
            <person name="Tsao C.-C."/>
            <person name="Gorovsky M.A."/>
            <person name="Keeling P.J."/>
            <person name="Waller R.F."/>
            <person name="Patron N.J."/>
            <person name="Cherry J.M."/>
            <person name="Stover N.A."/>
            <person name="Krieger C.J."/>
            <person name="del Toro C."/>
            <person name="Ryder H.F."/>
            <person name="Williamson S.C."/>
            <person name="Barbeau R.A."/>
            <person name="Hamilton E.P."/>
            <person name="Orias E."/>
        </authorList>
    </citation>
    <scope>NUCLEOTIDE SEQUENCE [LARGE SCALE GENOMIC DNA]</scope>
    <source>
        <strain evidence="3">SB210</strain>
    </source>
</reference>
<proteinExistence type="predicted"/>
<organism evidence="2 3">
    <name type="scientific">Tetrahymena thermophila (strain SB210)</name>
    <dbReference type="NCBI Taxonomy" id="312017"/>
    <lineage>
        <taxon>Eukaryota</taxon>
        <taxon>Sar</taxon>
        <taxon>Alveolata</taxon>
        <taxon>Ciliophora</taxon>
        <taxon>Intramacronucleata</taxon>
        <taxon>Oligohymenophorea</taxon>
        <taxon>Hymenostomatida</taxon>
        <taxon>Tetrahymenina</taxon>
        <taxon>Tetrahymenidae</taxon>
        <taxon>Tetrahymena</taxon>
    </lineage>
</organism>
<dbReference type="RefSeq" id="XP_001012566.2">
    <property type="nucleotide sequence ID" value="XM_001012566.2"/>
</dbReference>
<dbReference type="Proteomes" id="UP000009168">
    <property type="component" value="Unassembled WGS sequence"/>
</dbReference>
<dbReference type="EMBL" id="GG662749">
    <property type="protein sequence ID" value="EAR92321.2"/>
    <property type="molecule type" value="Genomic_DNA"/>
</dbReference>
<dbReference type="HOGENOM" id="CLU_320948_0_0_1"/>
<keyword evidence="3" id="KW-1185">Reference proteome</keyword>
<gene>
    <name evidence="2" type="ORF">TTHERM_00082210</name>
</gene>
<dbReference type="InterPro" id="IPR011992">
    <property type="entry name" value="EF-hand-dom_pair"/>
</dbReference>
<name>Q237C9_TETTS</name>
<feature type="region of interest" description="Disordered" evidence="1">
    <location>
        <begin position="618"/>
        <end position="637"/>
    </location>
</feature>
<evidence type="ECO:0000313" key="3">
    <source>
        <dbReference type="Proteomes" id="UP000009168"/>
    </source>
</evidence>
<dbReference type="OrthoDB" id="294334at2759"/>
<dbReference type="KEGG" id="tet:TTHERM_00082210"/>
<evidence type="ECO:0000313" key="2">
    <source>
        <dbReference type="EMBL" id="EAR92321.2"/>
    </source>
</evidence>
<feature type="region of interest" description="Disordered" evidence="1">
    <location>
        <begin position="866"/>
        <end position="885"/>
    </location>
</feature>
<dbReference type="AlphaFoldDB" id="Q237C9"/>
<accession>Q237C9</accession>
<dbReference type="SUPFAM" id="SSF47473">
    <property type="entry name" value="EF-hand"/>
    <property type="match status" value="1"/>
</dbReference>
<sequence>MSSYQNICHQNPSHYTYQLVNQQQANYKTSPIKNDKCSPCTYFDDSVEQENFQAQDDYNMDKIQFQNQDCNNYLHNISNLNLENESTVLKDDNYIDQNVDQENLSLMMESIPVIRELMVLAEADSNGKIQFNNFFKLLKKLKICSSQVEAQKVFIRISGQSYDFCSHEQFFLFFSKELKSLNLTEIATTELLLRLVLEFFRVLGKEKVQLDLRDLMIYSKAHLDLDLDFIQLLEIFEFYDNIYTGVIKKKQSIVQFFQNCAPKITKVISDRFVYQLEDFLQNQRPKLDTSTTLKLKVYDDKEVKSGQKRALNTFDIKQERESIQGLLKKNFNLNFEVAVEENNDKENQVENEIEDYFQENRPKNKGWLQRKSKKHQNKWSNLFFYIYHDNSHLVSIKPTSLKREISCLNIELFKCNFIELLDYQETRKANMERRKLRNKNFMSMTEGDKLNTYNNSNDASKMSNSNLHTQSIARKNELQNFFLFDKSSNKSYLIRSEESITIMSIISFHNKTVVLNEKNDKDLNTKLQNFPEYYRQYSGIIEIAMCDKKSINISYTNLNQFSFKKQYLVIDQGKCKIYNIKQKDKINLMEYEIKLDPKLPHTPSCQYSFMLEKTVKPDQNNNEDEAKKKEEQIQSQHSSVVVFNPSNNTINNENNKMQNKLSINLGEKSLKNEITTNILSPKVLQYNCQQQQTPNGQQQSSKQGFFSKILQKIYKKTPDRLIIAADSEYKRKQWIFTINFHKTMLVRMKKKNKASFCYYQSFNTNQFFSNLNTQENELNQNLHTLSIHNNLNINSQTLNGSQLNNITHQQQLALIKNKRQNNRSQFGSGDYKQNGQAQNKNNLKLSEVEGDNDYYDIFAQKDVVEEVKEEDDEHNDDSPKQAFKYNPNDYQNKIHSTQAAAHTQMPQNIYHTRQGSQNQVLNTINSMNNPQYTSNIQKQSILKTTEENMYTMSFPQNNPLFKKSIVMFDNNKLIMNSKEIKTFTDEEVWQKFIKHFLAFNHQYSEIDLSTQGTQVGADNIHATVNNCSYLKSTNHTQPLSKSTPLNKFLNHNQFIFNGVENHYEQTIEQNNQSLEIQNKVNIDLQQENQFNELQSQRYLQKQNMTGTRFQESSVFEEFEQEHIEPCAQKINFRQIVIQKQF</sequence>
<protein>
    <submittedName>
        <fullName evidence="2">Uncharacterized protein</fullName>
    </submittedName>
</protein>
<dbReference type="InParanoid" id="Q237C9"/>
<evidence type="ECO:0000256" key="1">
    <source>
        <dbReference type="SAM" id="MobiDB-lite"/>
    </source>
</evidence>
<dbReference type="GeneID" id="7845852"/>